<dbReference type="EMBL" id="SEKV01000722">
    <property type="protein sequence ID" value="TFY54237.1"/>
    <property type="molecule type" value="Genomic_DNA"/>
</dbReference>
<accession>A0A4Y9XXX5</accession>
<reference evidence="2 3" key="1">
    <citation type="submission" date="2019-01" db="EMBL/GenBank/DDBJ databases">
        <title>Genome sequencing of the rare red list fungi Fomitopsis rosea.</title>
        <authorList>
            <person name="Buettner E."/>
            <person name="Kellner H."/>
        </authorList>
    </citation>
    <scope>NUCLEOTIDE SEQUENCE [LARGE SCALE GENOMIC DNA]</scope>
    <source>
        <strain evidence="2 3">DSM 105464</strain>
    </source>
</reference>
<feature type="compositionally biased region" description="Basic and acidic residues" evidence="1">
    <location>
        <begin position="284"/>
        <end position="293"/>
    </location>
</feature>
<dbReference type="Proteomes" id="UP000298390">
    <property type="component" value="Unassembled WGS sequence"/>
</dbReference>
<evidence type="ECO:0000313" key="3">
    <source>
        <dbReference type="Proteomes" id="UP000298390"/>
    </source>
</evidence>
<name>A0A4Y9XXX5_9APHY</name>
<comment type="caution">
    <text evidence="2">The sequence shown here is derived from an EMBL/GenBank/DDBJ whole genome shotgun (WGS) entry which is preliminary data.</text>
</comment>
<sequence>MPDKAHSSSGAVHAATATPTAPPTTPVSMSKTQRALRDVEASNFNLASKNLLDHVCWMQASNGIDVLVEKNDGADDDEAQVEAHLLCVCKIDSQECWFFIDGAWNSANGDFHKTKARSLITHGSHRDIVPTWETVTTNLTRLQESAKAGSPGTDFYTTVTTDRRVRVRHQIFIEKKDGEEEPENGDYPMESWVCRNPTAQAELQRLILAGTHYGQVLPAYDADNKLIDPAQYQSKLRGAVVKITVAMSHQFFVSAKKHNWYLDIRRIKVINEPLPMPKSPSKRRATDNIDGGRKTKKSATTGRD</sequence>
<protein>
    <submittedName>
        <fullName evidence="2">Uncharacterized protein</fullName>
    </submittedName>
</protein>
<gene>
    <name evidence="2" type="ORF">EVJ58_g8976</name>
</gene>
<feature type="region of interest" description="Disordered" evidence="1">
    <location>
        <begin position="1"/>
        <end position="31"/>
    </location>
</feature>
<evidence type="ECO:0000256" key="1">
    <source>
        <dbReference type="SAM" id="MobiDB-lite"/>
    </source>
</evidence>
<evidence type="ECO:0000313" key="2">
    <source>
        <dbReference type="EMBL" id="TFY54237.1"/>
    </source>
</evidence>
<proteinExistence type="predicted"/>
<dbReference type="AlphaFoldDB" id="A0A4Y9XXX5"/>
<feature type="region of interest" description="Disordered" evidence="1">
    <location>
        <begin position="273"/>
        <end position="304"/>
    </location>
</feature>
<organism evidence="2 3">
    <name type="scientific">Rhodofomes roseus</name>
    <dbReference type="NCBI Taxonomy" id="34475"/>
    <lineage>
        <taxon>Eukaryota</taxon>
        <taxon>Fungi</taxon>
        <taxon>Dikarya</taxon>
        <taxon>Basidiomycota</taxon>
        <taxon>Agaricomycotina</taxon>
        <taxon>Agaricomycetes</taxon>
        <taxon>Polyporales</taxon>
        <taxon>Rhodofomes</taxon>
    </lineage>
</organism>